<dbReference type="Pfam" id="PF15943">
    <property type="entry name" value="YdaS_toxin"/>
    <property type="match status" value="1"/>
</dbReference>
<evidence type="ECO:0000313" key="4">
    <source>
        <dbReference type="EMBL" id="SBQ22169.1"/>
    </source>
</evidence>
<organism evidence="2">
    <name type="scientific">Neisseria gonorrhoeae</name>
    <dbReference type="NCBI Taxonomy" id="485"/>
    <lineage>
        <taxon>Bacteria</taxon>
        <taxon>Pseudomonadati</taxon>
        <taxon>Pseudomonadota</taxon>
        <taxon>Betaproteobacteria</taxon>
        <taxon>Neisseriales</taxon>
        <taxon>Neisseriaceae</taxon>
        <taxon>Neisseria</taxon>
    </lineage>
</organism>
<evidence type="ECO:0000259" key="1">
    <source>
        <dbReference type="PROSITE" id="PS50943"/>
    </source>
</evidence>
<evidence type="ECO:0000313" key="3">
    <source>
        <dbReference type="EMBL" id="SBQ20846.1"/>
    </source>
</evidence>
<dbReference type="RefSeq" id="WP_082284962.1">
    <property type="nucleotide sequence ID" value="NZ_CP145052.1"/>
</dbReference>
<dbReference type="InterPro" id="IPR010982">
    <property type="entry name" value="Lambda_DNA-bd_dom_sf"/>
</dbReference>
<sequence length="66" mass="7381">MRNAVKLAAEFAGSQAALARVLGIQRSTVNSWIQGRNKIPPETAIKIEHLTHSQITRKDLRPDLFD</sequence>
<proteinExistence type="predicted"/>
<gene>
    <name evidence="3" type="ORF">WHOF_01146C</name>
    <name evidence="2" type="ORF">WHOF_01281</name>
    <name evidence="4" type="ORF">WHOF_01716C</name>
</gene>
<dbReference type="SUPFAM" id="SSF47413">
    <property type="entry name" value="lambda repressor-like DNA-binding domains"/>
    <property type="match status" value="1"/>
</dbReference>
<protein>
    <submittedName>
        <fullName evidence="2 3">Uncharacterized protein conserved in bacteria</fullName>
    </submittedName>
</protein>
<dbReference type="EMBL" id="LT591897">
    <property type="protein sequence ID" value="SBQ22169.1"/>
    <property type="molecule type" value="Genomic_DNA"/>
</dbReference>
<dbReference type="InterPro" id="IPR001387">
    <property type="entry name" value="Cro/C1-type_HTH"/>
</dbReference>
<dbReference type="Proteomes" id="UP000239837">
    <property type="component" value="Chromosome"/>
</dbReference>
<dbReference type="AlphaFoldDB" id="A0AB38HKT5"/>
<dbReference type="GO" id="GO:0003677">
    <property type="term" value="F:DNA binding"/>
    <property type="evidence" value="ECO:0007669"/>
    <property type="project" value="InterPro"/>
</dbReference>
<dbReference type="InterPro" id="IPR031856">
    <property type="entry name" value="YdaS_toxin-like"/>
</dbReference>
<name>A0AB38HKT5_NEIGO</name>
<dbReference type="CDD" id="cd00093">
    <property type="entry name" value="HTH_XRE"/>
    <property type="match status" value="1"/>
</dbReference>
<dbReference type="EMBL" id="FLKW01000014">
    <property type="protein sequence ID" value="SBN10162.1"/>
    <property type="molecule type" value="Genomic_DNA"/>
</dbReference>
<accession>A0AB38HKT5</accession>
<dbReference type="EMBL" id="LT591897">
    <property type="protein sequence ID" value="SBQ20846.1"/>
    <property type="molecule type" value="Genomic_DNA"/>
</dbReference>
<reference evidence="2" key="1">
    <citation type="submission" date="2016-05" db="EMBL/GenBank/DDBJ databases">
        <authorList>
            <consortium name="Pathogen Informatics"/>
        </authorList>
    </citation>
    <scope>NUCLEOTIDE SEQUENCE</scope>
    <source>
        <strain evidence="2">WHO F</strain>
    </source>
</reference>
<dbReference type="Gene3D" id="1.10.260.40">
    <property type="entry name" value="lambda repressor-like DNA-binding domains"/>
    <property type="match status" value="1"/>
</dbReference>
<dbReference type="PROSITE" id="PS50943">
    <property type="entry name" value="HTH_CROC1"/>
    <property type="match status" value="1"/>
</dbReference>
<feature type="domain" description="HTH cro/C1-type" evidence="1">
    <location>
        <begin position="14"/>
        <end position="60"/>
    </location>
</feature>
<evidence type="ECO:0000313" key="2">
    <source>
        <dbReference type="EMBL" id="SBN10162.1"/>
    </source>
</evidence>